<dbReference type="PRINTS" id="PR00301">
    <property type="entry name" value="HEATSHOCK70"/>
</dbReference>
<reference evidence="12" key="2">
    <citation type="journal article" date="2021" name="PeerJ">
        <title>Extensive microbial diversity within the chicken gut microbiome revealed by metagenomics and culture.</title>
        <authorList>
            <person name="Gilroy R."/>
            <person name="Ravi A."/>
            <person name="Getino M."/>
            <person name="Pursley I."/>
            <person name="Horton D.L."/>
            <person name="Alikhan N.F."/>
            <person name="Baker D."/>
            <person name="Gharbi K."/>
            <person name="Hall N."/>
            <person name="Watson M."/>
            <person name="Adriaenssens E.M."/>
            <person name="Foster-Nyarko E."/>
            <person name="Jarju S."/>
            <person name="Secka A."/>
            <person name="Antonio M."/>
            <person name="Oren A."/>
            <person name="Chaudhuri R.R."/>
            <person name="La Ragione R."/>
            <person name="Hildebrand F."/>
            <person name="Pallen M.J."/>
        </authorList>
    </citation>
    <scope>NUCLEOTIDE SEQUENCE</scope>
    <source>
        <strain evidence="12">23406</strain>
    </source>
</reference>
<dbReference type="AlphaFoldDB" id="A0A9D1SXE0"/>
<evidence type="ECO:0000256" key="2">
    <source>
        <dbReference type="ARBA" id="ARBA00007381"/>
    </source>
</evidence>
<dbReference type="GO" id="GO:0005524">
    <property type="term" value="F:ATP binding"/>
    <property type="evidence" value="ECO:0007669"/>
    <property type="project" value="UniProtKB-KW"/>
</dbReference>
<dbReference type="FunFam" id="3.30.420.40:FF:000144">
    <property type="entry name" value="Molecular chaperone HscC"/>
    <property type="match status" value="1"/>
</dbReference>
<evidence type="ECO:0000256" key="3">
    <source>
        <dbReference type="ARBA" id="ARBA00014415"/>
    </source>
</evidence>
<name>A0A9D1SXE0_9FIRM</name>
<dbReference type="CDD" id="cd10234">
    <property type="entry name" value="ASKHA_NBD_HSP70_DnaK-like"/>
    <property type="match status" value="1"/>
</dbReference>
<dbReference type="FunFam" id="3.30.420.40:FF:000020">
    <property type="entry name" value="Chaperone protein HscA homolog"/>
    <property type="match status" value="1"/>
</dbReference>
<sequence>MAKIIGIDLGTTNSCVAVMEGGEAVVIPNAEGGRTTPSVVGFTKDGERLVGQIAKRQAVANPDRTVASIKREMGTDYKVTIDDKRYTPQEISAMILTKLKNDAEAYLGQKVTQAVITVPAYFSDSQRQATKDAGKIAGLEVLRIINEPTAAALAYGLDKDDKSHKILVYDLGGGTFDVSILELGDGVFEVLATNGNTRLGGDDFDKAIMDWVIAEFKKNEGVDLSKDKAAMQRVKDAAEKAKIELSGMTKTTINIPFITVSSAGPLHIDMDLTRAKFDDMTANLVKATIAPTLQAMKDAKLSAKDIDKVILVGGSTRIPAVVDAIKNVIGKEPYKGINPDECVALGAAIQGGV</sequence>
<comment type="similarity">
    <text evidence="2">Belongs to the heat shock protein 70 family.</text>
</comment>
<dbReference type="Pfam" id="PF00012">
    <property type="entry name" value="HSP70"/>
    <property type="match status" value="1"/>
</dbReference>
<evidence type="ECO:0000313" key="13">
    <source>
        <dbReference type="Proteomes" id="UP000886891"/>
    </source>
</evidence>
<evidence type="ECO:0000256" key="10">
    <source>
        <dbReference type="ARBA" id="ARBA00030945"/>
    </source>
</evidence>
<organism evidence="12 13">
    <name type="scientific">Candidatus Stercoripulliclostridium merdipullorum</name>
    <dbReference type="NCBI Taxonomy" id="2840952"/>
    <lineage>
        <taxon>Bacteria</taxon>
        <taxon>Bacillati</taxon>
        <taxon>Bacillota</taxon>
        <taxon>Clostridia</taxon>
        <taxon>Eubacteriales</taxon>
        <taxon>Candidatus Stercoripulliclostridium</taxon>
    </lineage>
</organism>
<evidence type="ECO:0000256" key="11">
    <source>
        <dbReference type="ARBA" id="ARBA00033103"/>
    </source>
</evidence>
<dbReference type="PROSITE" id="PS01036">
    <property type="entry name" value="HSP70_3"/>
    <property type="match status" value="1"/>
</dbReference>
<dbReference type="Gene3D" id="3.90.640.10">
    <property type="entry name" value="Actin, Chain A, domain 4"/>
    <property type="match status" value="1"/>
</dbReference>
<evidence type="ECO:0000256" key="4">
    <source>
        <dbReference type="ARBA" id="ARBA00017249"/>
    </source>
</evidence>
<dbReference type="FunFam" id="3.90.640.10:FF:000003">
    <property type="entry name" value="Molecular chaperone DnaK"/>
    <property type="match status" value="1"/>
</dbReference>
<comment type="caution">
    <text evidence="12">The sequence shown here is derived from an EMBL/GenBank/DDBJ whole genome shotgun (WGS) entry which is preliminary data.</text>
</comment>
<feature type="non-terminal residue" evidence="12">
    <location>
        <position position="353"/>
    </location>
</feature>
<dbReference type="EMBL" id="DVOH01000041">
    <property type="protein sequence ID" value="HIV00578.1"/>
    <property type="molecule type" value="Genomic_DNA"/>
</dbReference>
<accession>A0A9D1SXE0</accession>
<dbReference type="Proteomes" id="UP000886891">
    <property type="component" value="Unassembled WGS sequence"/>
</dbReference>
<comment type="function">
    <text evidence="1">Acts as a chaperone.</text>
</comment>
<evidence type="ECO:0000256" key="5">
    <source>
        <dbReference type="ARBA" id="ARBA00022741"/>
    </source>
</evidence>
<dbReference type="PANTHER" id="PTHR19375">
    <property type="entry name" value="HEAT SHOCK PROTEIN 70KDA"/>
    <property type="match status" value="1"/>
</dbReference>
<dbReference type="PROSITE" id="PS00329">
    <property type="entry name" value="HSP70_2"/>
    <property type="match status" value="1"/>
</dbReference>
<dbReference type="InterPro" id="IPR043129">
    <property type="entry name" value="ATPase_NBD"/>
</dbReference>
<evidence type="ECO:0000256" key="7">
    <source>
        <dbReference type="ARBA" id="ARBA00023016"/>
    </source>
</evidence>
<keyword evidence="7" id="KW-0346">Stress response</keyword>
<dbReference type="Gene3D" id="3.30.420.40">
    <property type="match status" value="2"/>
</dbReference>
<keyword evidence="5" id="KW-0547">Nucleotide-binding</keyword>
<dbReference type="PROSITE" id="PS00297">
    <property type="entry name" value="HSP70_1"/>
    <property type="match status" value="1"/>
</dbReference>
<evidence type="ECO:0000256" key="1">
    <source>
        <dbReference type="ARBA" id="ARBA00002290"/>
    </source>
</evidence>
<dbReference type="GO" id="GO:0140662">
    <property type="term" value="F:ATP-dependent protein folding chaperone"/>
    <property type="evidence" value="ECO:0007669"/>
    <property type="project" value="InterPro"/>
</dbReference>
<evidence type="ECO:0000313" key="12">
    <source>
        <dbReference type="EMBL" id="HIV00578.1"/>
    </source>
</evidence>
<proteinExistence type="inferred from homology"/>
<protein>
    <recommendedName>
        <fullName evidence="3">Chaperone protein DnaK</fullName>
    </recommendedName>
    <alternativeName>
        <fullName evidence="4">Chaperone protein dnaK</fullName>
    </alternativeName>
    <alternativeName>
        <fullName evidence="11">HSP70</fullName>
    </alternativeName>
    <alternativeName>
        <fullName evidence="10">Heat shock 70 kDa protein</fullName>
    </alternativeName>
    <alternativeName>
        <fullName evidence="9">Heat shock protein 70</fullName>
    </alternativeName>
</protein>
<dbReference type="SUPFAM" id="SSF53067">
    <property type="entry name" value="Actin-like ATPase domain"/>
    <property type="match status" value="2"/>
</dbReference>
<evidence type="ECO:0000256" key="9">
    <source>
        <dbReference type="ARBA" id="ARBA00030019"/>
    </source>
</evidence>
<dbReference type="InterPro" id="IPR018181">
    <property type="entry name" value="Heat_shock_70_CS"/>
</dbReference>
<dbReference type="InterPro" id="IPR013126">
    <property type="entry name" value="Hsp_70_fam"/>
</dbReference>
<reference evidence="12" key="1">
    <citation type="submission" date="2020-10" db="EMBL/GenBank/DDBJ databases">
        <authorList>
            <person name="Gilroy R."/>
        </authorList>
    </citation>
    <scope>NUCLEOTIDE SEQUENCE</scope>
    <source>
        <strain evidence="12">23406</strain>
    </source>
</reference>
<keyword evidence="8" id="KW-0143">Chaperone</keyword>
<evidence type="ECO:0000256" key="8">
    <source>
        <dbReference type="ARBA" id="ARBA00023186"/>
    </source>
</evidence>
<evidence type="ECO:0000256" key="6">
    <source>
        <dbReference type="ARBA" id="ARBA00022840"/>
    </source>
</evidence>
<gene>
    <name evidence="12" type="ORF">IAB14_05670</name>
</gene>
<keyword evidence="6" id="KW-0067">ATP-binding</keyword>